<evidence type="ECO:0000256" key="2">
    <source>
        <dbReference type="ARBA" id="ARBA00007466"/>
    </source>
</evidence>
<dbReference type="GO" id="GO:0032040">
    <property type="term" value="C:small-subunit processome"/>
    <property type="evidence" value="ECO:0007669"/>
    <property type="project" value="InterPro"/>
</dbReference>
<dbReference type="PANTHER" id="PTHR23183:SF0">
    <property type="entry name" value="NUCLEOLAR PROTEIN 14"/>
    <property type="match status" value="1"/>
</dbReference>
<keyword evidence="3" id="KW-0690">Ribosome biogenesis</keyword>
<feature type="compositionally biased region" description="Basic and acidic residues" evidence="7">
    <location>
        <begin position="346"/>
        <end position="357"/>
    </location>
</feature>
<feature type="region of interest" description="Disordered" evidence="7">
    <location>
        <begin position="679"/>
        <end position="699"/>
    </location>
</feature>
<comment type="function">
    <text evidence="6">Involved in nucleolar processing of pre-18S ribosomal RNA. Has a role in the nuclear export of 40S pre-ribosomal subunit to the cytoplasm.</text>
</comment>
<feature type="region of interest" description="Disordered" evidence="7">
    <location>
        <begin position="1"/>
        <end position="32"/>
    </location>
</feature>
<dbReference type="GO" id="GO:0030692">
    <property type="term" value="C:Noc4p-Nop14p complex"/>
    <property type="evidence" value="ECO:0007669"/>
    <property type="project" value="TreeGrafter"/>
</dbReference>
<feature type="compositionally biased region" description="Basic and acidic residues" evidence="7">
    <location>
        <begin position="916"/>
        <end position="925"/>
    </location>
</feature>
<feature type="region of interest" description="Disordered" evidence="7">
    <location>
        <begin position="302"/>
        <end position="460"/>
    </location>
</feature>
<evidence type="ECO:0000256" key="5">
    <source>
        <dbReference type="ARBA" id="ARBA00023242"/>
    </source>
</evidence>
<dbReference type="OMA" id="KSCWPSL"/>
<protein>
    <submittedName>
        <fullName evidence="8">U3 snoRNP protein</fullName>
    </submittedName>
</protein>
<evidence type="ECO:0000256" key="3">
    <source>
        <dbReference type="ARBA" id="ARBA00022517"/>
    </source>
</evidence>
<comment type="caution">
    <text evidence="8">The sequence shown here is derived from an EMBL/GenBank/DDBJ whole genome shotgun (WGS) entry which is preliminary data.</text>
</comment>
<evidence type="ECO:0000256" key="7">
    <source>
        <dbReference type="SAM" id="MobiDB-lite"/>
    </source>
</evidence>
<comment type="similarity">
    <text evidence="2">Belongs to the NOP14 family.</text>
</comment>
<gene>
    <name evidence="8" type="ORF">DLAC_04291</name>
</gene>
<accession>A0A151ZJ42</accession>
<feature type="compositionally biased region" description="Gly residues" evidence="7">
    <location>
        <begin position="174"/>
        <end position="184"/>
    </location>
</feature>
<feature type="compositionally biased region" description="Acidic residues" evidence="7">
    <location>
        <begin position="152"/>
        <end position="167"/>
    </location>
</feature>
<evidence type="ECO:0000256" key="1">
    <source>
        <dbReference type="ARBA" id="ARBA00004604"/>
    </source>
</evidence>
<keyword evidence="9" id="KW-1185">Reference proteome</keyword>
<evidence type="ECO:0000256" key="4">
    <source>
        <dbReference type="ARBA" id="ARBA00022552"/>
    </source>
</evidence>
<evidence type="ECO:0000256" key="6">
    <source>
        <dbReference type="ARBA" id="ARBA00024695"/>
    </source>
</evidence>
<feature type="region of interest" description="Disordered" evidence="7">
    <location>
        <begin position="260"/>
        <end position="289"/>
    </location>
</feature>
<dbReference type="FunCoup" id="A0A151ZJ42">
    <property type="interactions" value="868"/>
</dbReference>
<dbReference type="InParanoid" id="A0A151ZJ42"/>
<feature type="compositionally biased region" description="Basic and acidic residues" evidence="7">
    <location>
        <begin position="189"/>
        <end position="225"/>
    </location>
</feature>
<name>A0A151ZJ42_TIELA</name>
<feature type="region of interest" description="Disordered" evidence="7">
    <location>
        <begin position="915"/>
        <end position="937"/>
    </location>
</feature>
<feature type="compositionally biased region" description="Basic and acidic residues" evidence="7">
    <location>
        <begin position="302"/>
        <end position="338"/>
    </location>
</feature>
<dbReference type="STRING" id="361077.A0A151ZJ42"/>
<dbReference type="PANTHER" id="PTHR23183">
    <property type="entry name" value="NOP14"/>
    <property type="match status" value="1"/>
</dbReference>
<proteinExistence type="inferred from homology"/>
<dbReference type="InterPro" id="IPR007276">
    <property type="entry name" value="Nop14"/>
</dbReference>
<feature type="compositionally biased region" description="Basic and acidic residues" evidence="7">
    <location>
        <begin position="1"/>
        <end position="15"/>
    </location>
</feature>
<organism evidence="8 9">
    <name type="scientific">Tieghemostelium lacteum</name>
    <name type="common">Slime mold</name>
    <name type="synonym">Dictyostelium lacteum</name>
    <dbReference type="NCBI Taxonomy" id="361077"/>
    <lineage>
        <taxon>Eukaryota</taxon>
        <taxon>Amoebozoa</taxon>
        <taxon>Evosea</taxon>
        <taxon>Eumycetozoa</taxon>
        <taxon>Dictyostelia</taxon>
        <taxon>Dictyosteliales</taxon>
        <taxon>Raperosteliaceae</taxon>
        <taxon>Tieghemostelium</taxon>
    </lineage>
</organism>
<dbReference type="Proteomes" id="UP000076078">
    <property type="component" value="Unassembled WGS sequence"/>
</dbReference>
<dbReference type="OrthoDB" id="441771at2759"/>
<comment type="subcellular location">
    <subcellularLocation>
        <location evidence="1">Nucleus</location>
        <location evidence="1">Nucleolus</location>
    </subcellularLocation>
</comment>
<dbReference type="GO" id="GO:0030490">
    <property type="term" value="P:maturation of SSU-rRNA"/>
    <property type="evidence" value="ECO:0007669"/>
    <property type="project" value="TreeGrafter"/>
</dbReference>
<feature type="region of interest" description="Disordered" evidence="7">
    <location>
        <begin position="152"/>
        <end position="225"/>
    </location>
</feature>
<feature type="compositionally biased region" description="Acidic residues" evidence="7">
    <location>
        <begin position="390"/>
        <end position="453"/>
    </location>
</feature>
<reference evidence="8 9" key="1">
    <citation type="submission" date="2015-12" db="EMBL/GenBank/DDBJ databases">
        <title>Dictyostelia acquired genes for synthesis and detection of signals that induce cell-type specialization by lateral gene transfer from prokaryotes.</title>
        <authorList>
            <person name="Gloeckner G."/>
            <person name="Schaap P."/>
        </authorList>
    </citation>
    <scope>NUCLEOTIDE SEQUENCE [LARGE SCALE GENOMIC DNA]</scope>
    <source>
        <strain evidence="8 9">TK</strain>
    </source>
</reference>
<evidence type="ECO:0000313" key="8">
    <source>
        <dbReference type="EMBL" id="KYQ94018.1"/>
    </source>
</evidence>
<dbReference type="EMBL" id="LODT01000022">
    <property type="protein sequence ID" value="KYQ94018.1"/>
    <property type="molecule type" value="Genomic_DNA"/>
</dbReference>
<keyword evidence="5" id="KW-0539">Nucleus</keyword>
<evidence type="ECO:0000313" key="9">
    <source>
        <dbReference type="Proteomes" id="UP000076078"/>
    </source>
</evidence>
<dbReference type="Pfam" id="PF04147">
    <property type="entry name" value="Nop14"/>
    <property type="match status" value="1"/>
</dbReference>
<keyword evidence="4" id="KW-0698">rRNA processing</keyword>
<sequence length="937" mass="109658">MAKLNKSDKFQNSKEKIKKTVTSNNGNKPTVKVINPFDRKINRIKHEVLGKKVKGQEGNIGQSRFNAIEKRKNTLLVEMKHSKKDNKFVDSRIGENDSSMTEDDKLLQRFQREKIRNKNLYNLDDDNDEQLTHLGQSIGDRLLPSERITEDYEKDSDDEYNDEESEFLNESNRFGGGAGAGGDGSSTVDKNKSTKEIYREIIEKSKQGKAEKARDKLAKEDLTRELDEEFDEIRGELFLRSDKREDQMDQEDEFLKFQQEQKRMQKDQQEKEQLEKKTTQQQKSQDKYADFDSLLVELSEETKARATDRLKTQDEIFKAEKEKLEKLEADRLKRMRGDDSDEEMSDHDTKRKNDNRPRMSGVKSADSLDDDFGLSSNPEGVTEYIPNLDSDNDQNDQDDENESDNEEDEENHSEDNEDDDDDEDEDEDEEDDDLESDIETNENQDEEEVEDNNEDNKKEKVKKVVEAIPFTFEVPNSIEELEEWMESRILSDRVLILERIRICNHISIKPQNKEKMKGYIQILYQRFLNVAKVQPINMEELNIMTKHIIEVSQDVPTQSSESAKVILDKIYKRLSKKIELNSKVNYWPHQEEMIFFVLLPRIFPNTDFQHTVLTPTVDCINLLLSHCPIRNYNDIKSSLFLSNTLFGYLSTSNRYSPEITSLYISLLSQWIQHQSTTTTTTTTNINNNNNNSKKSTNNNNWASISNSHIFIPTLLLTNEYLKLNNTKPDQLKTVNIGKLKLQQQLESTTDQLKLEILEFILQFLIKYLKVYQQSQYKESIIFIATIVLEQIESINKLKLTFPAVISKSLKDCKQQCTDMIKEIQQGRVPLTLLLKKPQSLKQFNPRFNQVFSLYNKDPDQQKAYEKKMKKLIKQEKKGAIREIVKDNYFIQSEKFKQAQEERKENTKKRNQIVAELQKEQHESNQYKKLKDRLDGRI</sequence>
<dbReference type="AlphaFoldDB" id="A0A151ZJ42"/>